<name>Q7UMR6_RHOBA</name>
<protein>
    <submittedName>
        <fullName evidence="1">Uncharacterized protein</fullName>
    </submittedName>
</protein>
<gene>
    <name evidence="1" type="ordered locus">RB8641</name>
</gene>
<dbReference type="EMBL" id="BX294148">
    <property type="protein sequence ID" value="CAD75837.1"/>
    <property type="molecule type" value="Genomic_DNA"/>
</dbReference>
<dbReference type="EnsemblBacteria" id="CAD75837">
    <property type="protein sequence ID" value="CAD75837"/>
    <property type="gene ID" value="RB8641"/>
</dbReference>
<dbReference type="PATRIC" id="fig|243090.15.peg.4151"/>
<proteinExistence type="predicted"/>
<organism evidence="1 2">
    <name type="scientific">Rhodopirellula baltica (strain DSM 10527 / NCIMB 13988 / SH1)</name>
    <dbReference type="NCBI Taxonomy" id="243090"/>
    <lineage>
        <taxon>Bacteria</taxon>
        <taxon>Pseudomonadati</taxon>
        <taxon>Planctomycetota</taxon>
        <taxon>Planctomycetia</taxon>
        <taxon>Pirellulales</taxon>
        <taxon>Pirellulaceae</taxon>
        <taxon>Rhodopirellula</taxon>
    </lineage>
</organism>
<dbReference type="KEGG" id="rba:RB8641"/>
<evidence type="ECO:0000313" key="2">
    <source>
        <dbReference type="Proteomes" id="UP000001025"/>
    </source>
</evidence>
<dbReference type="HOGENOM" id="CLU_2411192_0_0_0"/>
<evidence type="ECO:0000313" key="1">
    <source>
        <dbReference type="EMBL" id="CAD75837.1"/>
    </source>
</evidence>
<reference evidence="1 2" key="1">
    <citation type="journal article" date="2003" name="Proc. Natl. Acad. Sci. U.S.A.">
        <title>Complete genome sequence of the marine planctomycete Pirellula sp. strain 1.</title>
        <authorList>
            <person name="Gloeckner F.O."/>
            <person name="Kube M."/>
            <person name="Bauer M."/>
            <person name="Teeling H."/>
            <person name="Lombardot T."/>
            <person name="Ludwig W."/>
            <person name="Gade D."/>
            <person name="Beck A."/>
            <person name="Borzym K."/>
            <person name="Heitmann K."/>
            <person name="Rabus R."/>
            <person name="Schlesner H."/>
            <person name="Amann R."/>
            <person name="Reinhardt R."/>
        </authorList>
    </citation>
    <scope>NUCLEOTIDE SEQUENCE [LARGE SCALE GENOMIC DNA]</scope>
    <source>
        <strain evidence="2">DSM 10527 / NCIMB 13988 / SH1</strain>
    </source>
</reference>
<dbReference type="STRING" id="243090.RB8641"/>
<dbReference type="AlphaFoldDB" id="Q7UMR6"/>
<keyword evidence="2" id="KW-1185">Reference proteome</keyword>
<accession>Q7UMR6</accession>
<dbReference type="Proteomes" id="UP000001025">
    <property type="component" value="Chromosome"/>
</dbReference>
<dbReference type="InParanoid" id="Q7UMR6"/>
<sequence length="92" mass="10045">MPRCPSIGAFSMAIHNDLADKKPNSGECDAQCGVNCVDVHILPQAKSVTSRETRDRAWKTDTRPFPWPELSNRNRAGADEFVSSTHICGASS</sequence>